<dbReference type="RefSeq" id="WP_126045036.1">
    <property type="nucleotide sequence ID" value="NZ_RXFM01000072.1"/>
</dbReference>
<organism evidence="2 3">
    <name type="scientific">Candidatus Aquarickettsia rohweri</name>
    <dbReference type="NCBI Taxonomy" id="2602574"/>
    <lineage>
        <taxon>Bacteria</taxon>
        <taxon>Pseudomonadati</taxon>
        <taxon>Pseudomonadota</taxon>
        <taxon>Alphaproteobacteria</taxon>
        <taxon>Rickettsiales</taxon>
        <taxon>Candidatus Midichloriaceae</taxon>
        <taxon>Candidatus Aquarickettsia</taxon>
    </lineage>
</organism>
<accession>A0A429XFH5</accession>
<keyword evidence="1" id="KW-0472">Membrane</keyword>
<evidence type="ECO:0000313" key="2">
    <source>
        <dbReference type="EMBL" id="RST63836.1"/>
    </source>
</evidence>
<dbReference type="OrthoDB" id="9801588at2"/>
<sequence length="55" mass="6426">MNTILYIKIVTLSFLALSVVGLLFWVFRPNSKKLYKSISKIPLDDEQKQVKNKKK</sequence>
<keyword evidence="1" id="KW-0812">Transmembrane</keyword>
<name>A0A429XFH5_9RICK</name>
<dbReference type="EMBL" id="RXFM01000072">
    <property type="protein sequence ID" value="RST63836.1"/>
    <property type="molecule type" value="Genomic_DNA"/>
</dbReference>
<keyword evidence="1" id="KW-1133">Transmembrane helix</keyword>
<dbReference type="AlphaFoldDB" id="A0A429XFH5"/>
<dbReference type="Proteomes" id="UP000279470">
    <property type="component" value="Unassembled WGS sequence"/>
</dbReference>
<evidence type="ECO:0000313" key="3">
    <source>
        <dbReference type="Proteomes" id="UP000279470"/>
    </source>
</evidence>
<gene>
    <name evidence="2" type="ORF">EIC27_05125</name>
</gene>
<comment type="caution">
    <text evidence="2">The sequence shown here is derived from an EMBL/GenBank/DDBJ whole genome shotgun (WGS) entry which is preliminary data.</text>
</comment>
<proteinExistence type="predicted"/>
<protein>
    <submittedName>
        <fullName evidence="2">Cbb3-type cytochrome c oxidase subunit 3</fullName>
    </submittedName>
</protein>
<dbReference type="InterPro" id="IPR008621">
    <property type="entry name" value="Cbb3-typ_cyt_oxidase_comp"/>
</dbReference>
<reference evidence="3" key="1">
    <citation type="submission" date="2018-11" db="EMBL/GenBank/DDBJ databases">
        <title>Phylogenetic, genomic, and biogeographic characterization of a novel and ubiquitous marine invertebrate-associated Rickettsiales parasite, Candidatus Marinoinvertebrata rohwerii, gen. nov., sp. nov.</title>
        <authorList>
            <person name="Klinges J.G."/>
            <person name="Rosales S.M."/>
            <person name="Mcminds R."/>
            <person name="Shaver E.C."/>
            <person name="Shantz A."/>
            <person name="Peters E.C."/>
            <person name="Burkepile D.E."/>
            <person name="Silliman B.R."/>
            <person name="Vega Thurber R.L."/>
        </authorList>
    </citation>
    <scope>NUCLEOTIDE SEQUENCE [LARGE SCALE GENOMIC DNA]</scope>
    <source>
        <strain evidence="3">a_cerv_44</strain>
    </source>
</reference>
<feature type="transmembrane region" description="Helical" evidence="1">
    <location>
        <begin position="6"/>
        <end position="27"/>
    </location>
</feature>
<evidence type="ECO:0000256" key="1">
    <source>
        <dbReference type="SAM" id="Phobius"/>
    </source>
</evidence>
<dbReference type="Pfam" id="PF05545">
    <property type="entry name" value="FixQ"/>
    <property type="match status" value="1"/>
</dbReference>
<keyword evidence="3" id="KW-1185">Reference proteome</keyword>